<dbReference type="PANTHER" id="PTHR32552">
    <property type="entry name" value="FERRICHROME IRON RECEPTOR-RELATED"/>
    <property type="match status" value="1"/>
</dbReference>
<keyword evidence="7" id="KW-0408">Iron</keyword>
<proteinExistence type="inferred from homology"/>
<dbReference type="KEGG" id="ster:AOA14_10960"/>
<keyword evidence="17" id="KW-0675">Receptor</keyword>
<dbReference type="InterPro" id="IPR000531">
    <property type="entry name" value="Beta-barrel_TonB"/>
</dbReference>
<dbReference type="GO" id="GO:0015344">
    <property type="term" value="F:siderophore uptake transmembrane transporter activity"/>
    <property type="evidence" value="ECO:0007669"/>
    <property type="project" value="TreeGrafter"/>
</dbReference>
<keyword evidence="9 13" id="KW-0798">TonB box</keyword>
<evidence type="ECO:0000256" key="7">
    <source>
        <dbReference type="ARBA" id="ARBA00023004"/>
    </source>
</evidence>
<reference evidence="18" key="1">
    <citation type="submission" date="2015-11" db="EMBL/GenBank/DDBJ databases">
        <title>Complete genome sequence of a polyethylene glycol-degrading strain Sphingopyxis terrae strain 203-1 (NBRC 15098).</title>
        <authorList>
            <person name="Yoshiyuki O."/>
            <person name="Shouta N."/>
            <person name="Nagata Y."/>
            <person name="Numata M."/>
            <person name="Tsuchikane K."/>
            <person name="Hosoyama A."/>
            <person name="Yamazoe A."/>
            <person name="Tsuda M."/>
            <person name="Fujita N."/>
            <person name="Kawai F."/>
        </authorList>
    </citation>
    <scope>NUCLEOTIDE SEQUENCE [LARGE SCALE GENOMIC DNA]</scope>
    <source>
        <strain evidence="18">203-1</strain>
    </source>
</reference>
<organism evidence="17 18">
    <name type="scientific">Sphingopyxis terrae subsp. terrae NBRC 15098</name>
    <dbReference type="NCBI Taxonomy" id="1219058"/>
    <lineage>
        <taxon>Bacteria</taxon>
        <taxon>Pseudomonadati</taxon>
        <taxon>Pseudomonadota</taxon>
        <taxon>Alphaproteobacteria</taxon>
        <taxon>Sphingomonadales</taxon>
        <taxon>Sphingomonadaceae</taxon>
        <taxon>Sphingopyxis</taxon>
    </lineage>
</organism>
<keyword evidence="11 12" id="KW-0998">Cell outer membrane</keyword>
<keyword evidence="3 12" id="KW-1134">Transmembrane beta strand</keyword>
<dbReference type="STRING" id="1219058.AOA14_10960"/>
<evidence type="ECO:0000313" key="18">
    <source>
        <dbReference type="Proteomes" id="UP000076234"/>
    </source>
</evidence>
<dbReference type="PANTHER" id="PTHR32552:SF89">
    <property type="entry name" value="CATECHOLATE SIDEROPHORE RECEPTOR FIU"/>
    <property type="match status" value="1"/>
</dbReference>
<feature type="domain" description="TonB-dependent receptor plug" evidence="16">
    <location>
        <begin position="50"/>
        <end position="159"/>
    </location>
</feature>
<evidence type="ECO:0000256" key="5">
    <source>
        <dbReference type="ARBA" id="ARBA00022692"/>
    </source>
</evidence>
<evidence type="ECO:0000256" key="6">
    <source>
        <dbReference type="ARBA" id="ARBA00022729"/>
    </source>
</evidence>
<name>A0A142W0R8_9SPHN</name>
<keyword evidence="6 14" id="KW-0732">Signal</keyword>
<accession>A0A142W0R8</accession>
<evidence type="ECO:0000259" key="16">
    <source>
        <dbReference type="Pfam" id="PF07715"/>
    </source>
</evidence>
<gene>
    <name evidence="17" type="ORF">AOA14_10960</name>
</gene>
<dbReference type="EMBL" id="CP013342">
    <property type="protein sequence ID" value="AMU95125.1"/>
    <property type="molecule type" value="Genomic_DNA"/>
</dbReference>
<evidence type="ECO:0000256" key="8">
    <source>
        <dbReference type="ARBA" id="ARBA00023065"/>
    </source>
</evidence>
<keyword evidence="8" id="KW-0406">Ion transport</keyword>
<dbReference type="InterPro" id="IPR012910">
    <property type="entry name" value="Plug_dom"/>
</dbReference>
<evidence type="ECO:0000256" key="14">
    <source>
        <dbReference type="SAM" id="SignalP"/>
    </source>
</evidence>
<evidence type="ECO:0000256" key="3">
    <source>
        <dbReference type="ARBA" id="ARBA00022452"/>
    </source>
</evidence>
<dbReference type="Gene3D" id="2.40.170.20">
    <property type="entry name" value="TonB-dependent receptor, beta-barrel domain"/>
    <property type="match status" value="1"/>
</dbReference>
<protein>
    <submittedName>
        <fullName evidence="17">TonB-dependent receptor</fullName>
    </submittedName>
</protein>
<dbReference type="Proteomes" id="UP000076234">
    <property type="component" value="Chromosome"/>
</dbReference>
<comment type="subcellular location">
    <subcellularLocation>
        <location evidence="1 12">Cell outer membrane</location>
        <topology evidence="1 12">Multi-pass membrane protein</topology>
    </subcellularLocation>
</comment>
<keyword evidence="2 12" id="KW-0813">Transport</keyword>
<dbReference type="SUPFAM" id="SSF56935">
    <property type="entry name" value="Porins"/>
    <property type="match status" value="1"/>
</dbReference>
<evidence type="ECO:0000256" key="11">
    <source>
        <dbReference type="ARBA" id="ARBA00023237"/>
    </source>
</evidence>
<evidence type="ECO:0000259" key="15">
    <source>
        <dbReference type="Pfam" id="PF00593"/>
    </source>
</evidence>
<dbReference type="InterPro" id="IPR037066">
    <property type="entry name" value="Plug_dom_sf"/>
</dbReference>
<reference evidence="17 18" key="2">
    <citation type="journal article" date="2016" name="Genome Announc.">
        <title>Complete Genome Sequence of Sphingopyxis terrae Strain 203-1 (NBRC 111660), a Polyethylene Glycol Degrader.</title>
        <authorList>
            <person name="Ohtsubo Y."/>
            <person name="Nonoyama S."/>
            <person name="Nagata Y."/>
            <person name="Numata M."/>
            <person name="Tsuchikane K."/>
            <person name="Hosoyama A."/>
            <person name="Yamazoe A."/>
            <person name="Tsuda M."/>
            <person name="Fujita N."/>
            <person name="Kawai F."/>
        </authorList>
    </citation>
    <scope>NUCLEOTIDE SEQUENCE [LARGE SCALE GENOMIC DNA]</scope>
    <source>
        <strain evidence="17 18">203-1</strain>
    </source>
</reference>
<feature type="domain" description="TonB-dependent receptor-like beta-barrel" evidence="15">
    <location>
        <begin position="292"/>
        <end position="749"/>
    </location>
</feature>
<feature type="signal peptide" evidence="14">
    <location>
        <begin position="1"/>
        <end position="22"/>
    </location>
</feature>
<keyword evidence="4" id="KW-0410">Iron transport</keyword>
<keyword evidence="10 12" id="KW-0472">Membrane</keyword>
<evidence type="ECO:0000256" key="10">
    <source>
        <dbReference type="ARBA" id="ARBA00023136"/>
    </source>
</evidence>
<dbReference type="PROSITE" id="PS52016">
    <property type="entry name" value="TONB_DEPENDENT_REC_3"/>
    <property type="match status" value="1"/>
</dbReference>
<keyword evidence="5 12" id="KW-0812">Transmembrane</keyword>
<dbReference type="InterPro" id="IPR039426">
    <property type="entry name" value="TonB-dep_rcpt-like"/>
</dbReference>
<dbReference type="Gene3D" id="2.170.130.10">
    <property type="entry name" value="TonB-dependent receptor, plug domain"/>
    <property type="match status" value="1"/>
</dbReference>
<evidence type="ECO:0000313" key="17">
    <source>
        <dbReference type="EMBL" id="AMU95125.1"/>
    </source>
</evidence>
<evidence type="ECO:0000256" key="4">
    <source>
        <dbReference type="ARBA" id="ARBA00022496"/>
    </source>
</evidence>
<evidence type="ECO:0000256" key="12">
    <source>
        <dbReference type="PROSITE-ProRule" id="PRU01360"/>
    </source>
</evidence>
<dbReference type="InterPro" id="IPR036942">
    <property type="entry name" value="Beta-barrel_TonB_sf"/>
</dbReference>
<evidence type="ECO:0000256" key="1">
    <source>
        <dbReference type="ARBA" id="ARBA00004571"/>
    </source>
</evidence>
<evidence type="ECO:0000256" key="13">
    <source>
        <dbReference type="RuleBase" id="RU003357"/>
    </source>
</evidence>
<comment type="similarity">
    <text evidence="12 13">Belongs to the TonB-dependent receptor family.</text>
</comment>
<feature type="chain" id="PRO_5007502627" evidence="14">
    <location>
        <begin position="23"/>
        <end position="789"/>
    </location>
</feature>
<dbReference type="Pfam" id="PF00593">
    <property type="entry name" value="TonB_dep_Rec_b-barrel"/>
    <property type="match status" value="1"/>
</dbReference>
<evidence type="ECO:0000256" key="2">
    <source>
        <dbReference type="ARBA" id="ARBA00022448"/>
    </source>
</evidence>
<dbReference type="AlphaFoldDB" id="A0A142W0R8"/>
<dbReference type="RefSeq" id="WP_062901833.1">
    <property type="nucleotide sequence ID" value="NZ_CP013342.1"/>
</dbReference>
<sequence length="789" mass="84833">MLKRTYLLSSIALIALPAVAHAQEAPQPADDAAGNEIVVTGTAGGGVSRQAAAFAITSISADAIEQAAPNSTADLLKVVPGVMAESSGGQNGANIFVRGYPSGGDAEFVTLTTQGVPFFSPPTLSFLENTQLIRIDETIARVEAVRGGTGALFANGQPGLTVNFVQKEGGPEFEGLVKASVTDFGDMRGDLRLSGPLGDNTTFMVGGYYSSGHGIRNPGFTAEKGGQITANIRHDLDKGSILVFARYLNDHGQWLLPIPVIRDGDKVRQFGNIDPGTGVIAGPETRLSVLPDGTRADLGDGRGAKLINLGTNFDYEIGDGLQLRYRASYLKGDADTTGLVPASTAMSAADYAASLGSTIGSLTYVNGGDAVANAGSQQVIRAGTWIVRKQIEDFTNDLNVEWDSGNNKFTLGAYFSDFSSKDQWNLGNIQLLTAENNARLLNLTLADGRVVTDRGFTQGSFFNVNAAYDGREYAFYAVDEFQITPELRFDAGLRYQHYKATGTLENNATVLDADGDPNTLYDQNVAVLDGTFRNISYSKGAWSWTAGLNYDFSSSVGAYVRYNRGNTNPFFDNLRDGIRVSPRVDNFEGGVKVRTDMLSLYATLFHTKFEGLVTTVIQNGAPQASIGGARSTGVELEGQLRPVDNFTLAFSGTWLNAKYRDFFTNNGATDLSGNRVQRQPKWQWRVTPAYELPFGNDGKVGVYSTFTYIGDRFSDTGNTQSLPHYFKIDAGVTVDVNRALSFAVTADNLTNEIGLTEGDPRTLGQNAAEVLNARPILGRSFRFSAAYKF</sequence>
<dbReference type="GO" id="GO:0009279">
    <property type="term" value="C:cell outer membrane"/>
    <property type="evidence" value="ECO:0007669"/>
    <property type="project" value="UniProtKB-SubCell"/>
</dbReference>
<dbReference type="Pfam" id="PF07715">
    <property type="entry name" value="Plug"/>
    <property type="match status" value="1"/>
</dbReference>
<evidence type="ECO:0000256" key="9">
    <source>
        <dbReference type="ARBA" id="ARBA00023077"/>
    </source>
</evidence>